<feature type="transmembrane region" description="Helical" evidence="5">
    <location>
        <begin position="380"/>
        <end position="399"/>
    </location>
</feature>
<feature type="transmembrane region" description="Helical" evidence="5">
    <location>
        <begin position="235"/>
        <end position="259"/>
    </location>
</feature>
<feature type="transmembrane region" description="Helical" evidence="5">
    <location>
        <begin position="405"/>
        <end position="421"/>
    </location>
</feature>
<accession>A0ABU9B6R1</accession>
<proteinExistence type="predicted"/>
<evidence type="ECO:0000313" key="8">
    <source>
        <dbReference type="Proteomes" id="UP001368500"/>
    </source>
</evidence>
<feature type="transmembrane region" description="Helical" evidence="5">
    <location>
        <begin position="341"/>
        <end position="368"/>
    </location>
</feature>
<comment type="subcellular location">
    <subcellularLocation>
        <location evidence="1">Membrane</location>
        <topology evidence="1">Multi-pass membrane protein</topology>
    </subcellularLocation>
</comment>
<feature type="transmembrane region" description="Helical" evidence="5">
    <location>
        <begin position="178"/>
        <end position="195"/>
    </location>
</feature>
<name>A0ABU9B6R1_9BURK</name>
<evidence type="ECO:0000259" key="6">
    <source>
        <dbReference type="Pfam" id="PF04932"/>
    </source>
</evidence>
<dbReference type="Pfam" id="PF04932">
    <property type="entry name" value="Wzy_C"/>
    <property type="match status" value="1"/>
</dbReference>
<protein>
    <submittedName>
        <fullName evidence="7">O-antigen ligase family protein</fullName>
    </submittedName>
</protein>
<gene>
    <name evidence="7" type="ORF">AACH11_06320</name>
</gene>
<keyword evidence="8" id="KW-1185">Reference proteome</keyword>
<feature type="transmembrane region" description="Helical" evidence="5">
    <location>
        <begin position="207"/>
        <end position="223"/>
    </location>
</feature>
<feature type="transmembrane region" description="Helical" evidence="5">
    <location>
        <begin position="27"/>
        <end position="45"/>
    </location>
</feature>
<dbReference type="EMBL" id="JBBUTF010000005">
    <property type="protein sequence ID" value="MEK8025572.1"/>
    <property type="molecule type" value="Genomic_DNA"/>
</dbReference>
<evidence type="ECO:0000256" key="1">
    <source>
        <dbReference type="ARBA" id="ARBA00004141"/>
    </source>
</evidence>
<dbReference type="GO" id="GO:0016874">
    <property type="term" value="F:ligase activity"/>
    <property type="evidence" value="ECO:0007669"/>
    <property type="project" value="UniProtKB-KW"/>
</dbReference>
<evidence type="ECO:0000256" key="2">
    <source>
        <dbReference type="ARBA" id="ARBA00022692"/>
    </source>
</evidence>
<evidence type="ECO:0000256" key="4">
    <source>
        <dbReference type="ARBA" id="ARBA00023136"/>
    </source>
</evidence>
<dbReference type="RefSeq" id="WP_341373356.1">
    <property type="nucleotide sequence ID" value="NZ_JBBUTF010000005.1"/>
</dbReference>
<organism evidence="7 8">
    <name type="scientific">Pseudaquabacterium rugosum</name>
    <dbReference type="NCBI Taxonomy" id="2984194"/>
    <lineage>
        <taxon>Bacteria</taxon>
        <taxon>Pseudomonadati</taxon>
        <taxon>Pseudomonadota</taxon>
        <taxon>Betaproteobacteria</taxon>
        <taxon>Burkholderiales</taxon>
        <taxon>Sphaerotilaceae</taxon>
        <taxon>Pseudaquabacterium</taxon>
    </lineage>
</organism>
<evidence type="ECO:0000256" key="3">
    <source>
        <dbReference type="ARBA" id="ARBA00022989"/>
    </source>
</evidence>
<dbReference type="Proteomes" id="UP001368500">
    <property type="component" value="Unassembled WGS sequence"/>
</dbReference>
<keyword evidence="3 5" id="KW-1133">Transmembrane helix</keyword>
<evidence type="ECO:0000313" key="7">
    <source>
        <dbReference type="EMBL" id="MEK8025572.1"/>
    </source>
</evidence>
<keyword evidence="4 5" id="KW-0472">Membrane</keyword>
<feature type="transmembrane region" description="Helical" evidence="5">
    <location>
        <begin position="57"/>
        <end position="78"/>
    </location>
</feature>
<dbReference type="InterPro" id="IPR051533">
    <property type="entry name" value="WaaL-like"/>
</dbReference>
<evidence type="ECO:0000256" key="5">
    <source>
        <dbReference type="SAM" id="Phobius"/>
    </source>
</evidence>
<dbReference type="PANTHER" id="PTHR37422">
    <property type="entry name" value="TEICHURONIC ACID BIOSYNTHESIS PROTEIN TUAE"/>
    <property type="match status" value="1"/>
</dbReference>
<keyword evidence="7" id="KW-0436">Ligase</keyword>
<sequence>MTSLIISIIILLLPLWPKYLGFDIGGARISPYTLAIFAALLVIVGSRSSRSALSTALAGHLGKCWLIFNLLSAFSLVLGSKEATAAVFFREAIQVNALFLLGVVSVGLGGLSLHLTLLRRGLLLAGTLAVLEKVLEWPFVAQWFLKAGASISADLMSMGEAKYRDGVFRAQSTFEHPIMLASGMAVLATLSIWEFTRNGNQSAVRRALPAIFGLTVALGGAWASGSRTALLGMAFALLIPLLLRGVIALGSVALITVMWSMTLLTATYLVGDAVLGGGDGLIGDLIKGRSDDEAMSTELRRVMWDKAVKLFEDSPVLGFGPGSEVLASVQMGDISTIDNSYIALLVSRGFLGLATFLLMFGLAMTFMFRLRDRLVSSGNASLILVFGGMLIATLVIQFGNYIYTGFSYAFFSLGAVSAVLAKPDSPAIR</sequence>
<dbReference type="PANTHER" id="PTHR37422:SF13">
    <property type="entry name" value="LIPOPOLYSACCHARIDE BIOSYNTHESIS PROTEIN PA4999-RELATED"/>
    <property type="match status" value="1"/>
</dbReference>
<reference evidence="7 8" key="1">
    <citation type="submission" date="2024-04" db="EMBL/GenBank/DDBJ databases">
        <title>Novel species of the genus Ideonella isolated from streams.</title>
        <authorList>
            <person name="Lu H."/>
        </authorList>
    </citation>
    <scope>NUCLEOTIDE SEQUENCE [LARGE SCALE GENOMIC DNA]</scope>
    <source>
        <strain evidence="7 8">BYS139W</strain>
    </source>
</reference>
<feature type="transmembrane region" description="Helical" evidence="5">
    <location>
        <begin position="98"/>
        <end position="118"/>
    </location>
</feature>
<comment type="caution">
    <text evidence="7">The sequence shown here is derived from an EMBL/GenBank/DDBJ whole genome shotgun (WGS) entry which is preliminary data.</text>
</comment>
<feature type="domain" description="O-antigen ligase-related" evidence="6">
    <location>
        <begin position="216"/>
        <end position="357"/>
    </location>
</feature>
<dbReference type="InterPro" id="IPR007016">
    <property type="entry name" value="O-antigen_ligase-rel_domated"/>
</dbReference>
<keyword evidence="2 5" id="KW-0812">Transmembrane</keyword>